<feature type="transmembrane region" description="Helical" evidence="6">
    <location>
        <begin position="29"/>
        <end position="50"/>
    </location>
</feature>
<comment type="caution">
    <text evidence="7">The sequence shown here is derived from an EMBL/GenBank/DDBJ whole genome shotgun (WGS) entry which is preliminary data.</text>
</comment>
<comment type="similarity">
    <text evidence="2">Belongs to the acetate uptake transporter (AceTr) (TC 2.A.96) family.</text>
</comment>
<evidence type="ECO:0000256" key="4">
    <source>
        <dbReference type="ARBA" id="ARBA00022989"/>
    </source>
</evidence>
<dbReference type="EMBL" id="AZGZ01000015">
    <property type="protein sequence ID" value="KZZ91009.1"/>
    <property type="molecule type" value="Genomic_DNA"/>
</dbReference>
<proteinExistence type="inferred from homology"/>
<keyword evidence="8" id="KW-1185">Reference proteome</keyword>
<evidence type="ECO:0000256" key="1">
    <source>
        <dbReference type="ARBA" id="ARBA00004141"/>
    </source>
</evidence>
<sequence>MAISASKNYNIDDMAVDENPKSQPPAVQYADPTAMGLLSFAISAVVLGLYHCGVGLPHLNPSAGVGPDQAAFGMCLFLGGFVEFVRGLLQFWHGNTLLMSTHTIFAGFWFSYGMFMIHDLDLQGNFYKDDMHAWTFQIGVYLLAWSFLAFMFLVASLKTSPPTVAVFSTLALTFLLLSIANFLATMHPVTSMRLNKAGGAMCVICGMIAFYAGGSGIMKPDTTFVRFPQGSL</sequence>
<dbReference type="Pfam" id="PF01184">
    <property type="entry name" value="Gpr1_Fun34_YaaH"/>
    <property type="match status" value="1"/>
</dbReference>
<reference evidence="7 8" key="1">
    <citation type="journal article" date="2016" name="Genome Biol. Evol.">
        <title>Divergent and convergent evolution of fungal pathogenicity.</title>
        <authorList>
            <person name="Shang Y."/>
            <person name="Xiao G."/>
            <person name="Zheng P."/>
            <person name="Cen K."/>
            <person name="Zhan S."/>
            <person name="Wang C."/>
        </authorList>
    </citation>
    <scope>NUCLEOTIDE SEQUENCE [LARGE SCALE GENOMIC DNA]</scope>
    <source>
        <strain evidence="7 8">ARSEF 7405</strain>
    </source>
</reference>
<dbReference type="InterPro" id="IPR000791">
    <property type="entry name" value="Gpr1/Fun34/SatP-like"/>
</dbReference>
<dbReference type="OrthoDB" id="3648309at2759"/>
<keyword evidence="3 6" id="KW-0812">Transmembrane</keyword>
<feature type="transmembrane region" description="Helical" evidence="6">
    <location>
        <begin position="70"/>
        <end position="89"/>
    </location>
</feature>
<dbReference type="AlphaFoldDB" id="A0A167Y963"/>
<evidence type="ECO:0000256" key="3">
    <source>
        <dbReference type="ARBA" id="ARBA00022692"/>
    </source>
</evidence>
<evidence type="ECO:0000256" key="5">
    <source>
        <dbReference type="ARBA" id="ARBA00023136"/>
    </source>
</evidence>
<accession>A0A167Y963</accession>
<dbReference type="InterPro" id="IPR051633">
    <property type="entry name" value="AceTr"/>
</dbReference>
<feature type="transmembrane region" description="Helical" evidence="6">
    <location>
        <begin position="197"/>
        <end position="218"/>
    </location>
</feature>
<feature type="transmembrane region" description="Helical" evidence="6">
    <location>
        <begin position="138"/>
        <end position="157"/>
    </location>
</feature>
<name>A0A167Y963_9EURO</name>
<gene>
    <name evidence="7" type="ORF">AAP_03650</name>
</gene>
<evidence type="ECO:0000256" key="6">
    <source>
        <dbReference type="SAM" id="Phobius"/>
    </source>
</evidence>
<dbReference type="NCBIfam" id="NF038013">
    <property type="entry name" value="AceTr_1"/>
    <property type="match status" value="1"/>
</dbReference>
<dbReference type="Proteomes" id="UP000242877">
    <property type="component" value="Unassembled WGS sequence"/>
</dbReference>
<dbReference type="GO" id="GO:0005886">
    <property type="term" value="C:plasma membrane"/>
    <property type="evidence" value="ECO:0007669"/>
    <property type="project" value="TreeGrafter"/>
</dbReference>
<feature type="transmembrane region" description="Helical" evidence="6">
    <location>
        <begin position="96"/>
        <end position="118"/>
    </location>
</feature>
<organism evidence="7 8">
    <name type="scientific">Ascosphaera apis ARSEF 7405</name>
    <dbReference type="NCBI Taxonomy" id="392613"/>
    <lineage>
        <taxon>Eukaryota</taxon>
        <taxon>Fungi</taxon>
        <taxon>Dikarya</taxon>
        <taxon>Ascomycota</taxon>
        <taxon>Pezizomycotina</taxon>
        <taxon>Eurotiomycetes</taxon>
        <taxon>Eurotiomycetidae</taxon>
        <taxon>Onygenales</taxon>
        <taxon>Ascosphaeraceae</taxon>
        <taxon>Ascosphaera</taxon>
    </lineage>
</organism>
<comment type="subcellular location">
    <subcellularLocation>
        <location evidence="1">Membrane</location>
        <topology evidence="1">Multi-pass membrane protein</topology>
    </subcellularLocation>
</comment>
<evidence type="ECO:0000313" key="7">
    <source>
        <dbReference type="EMBL" id="KZZ91009.1"/>
    </source>
</evidence>
<keyword evidence="4 6" id="KW-1133">Transmembrane helix</keyword>
<dbReference type="PANTHER" id="PTHR31123:SF1">
    <property type="entry name" value="ACCUMULATION OF DYADS PROTEIN 2-RELATED"/>
    <property type="match status" value="1"/>
</dbReference>
<keyword evidence="5 6" id="KW-0472">Membrane</keyword>
<dbReference type="PANTHER" id="PTHR31123">
    <property type="entry name" value="ACCUMULATION OF DYADS PROTEIN 2-RELATED"/>
    <property type="match status" value="1"/>
</dbReference>
<evidence type="ECO:0000256" key="2">
    <source>
        <dbReference type="ARBA" id="ARBA00005587"/>
    </source>
</evidence>
<dbReference type="GO" id="GO:0015123">
    <property type="term" value="F:acetate transmembrane transporter activity"/>
    <property type="evidence" value="ECO:0007669"/>
    <property type="project" value="TreeGrafter"/>
</dbReference>
<evidence type="ECO:0000313" key="8">
    <source>
        <dbReference type="Proteomes" id="UP000242877"/>
    </source>
</evidence>
<protein>
    <submittedName>
        <fullName evidence="7">GPR1/FUN34/yaaH family protein</fullName>
    </submittedName>
</protein>
<feature type="transmembrane region" description="Helical" evidence="6">
    <location>
        <begin position="164"/>
        <end position="185"/>
    </location>
</feature>
<dbReference type="VEuPathDB" id="FungiDB:AAP_03650"/>